<sequence>MILKWVVRSQSMLLFGTGLVFPFYILFLSEVGASFSEFGLAYGLFTISAALVHRLITSFFYR</sequence>
<evidence type="ECO:0008006" key="4">
    <source>
        <dbReference type="Google" id="ProtNLM"/>
    </source>
</evidence>
<name>A0ABW4VZ78_9BACI</name>
<keyword evidence="1" id="KW-0812">Transmembrane</keyword>
<feature type="transmembrane region" description="Helical" evidence="1">
    <location>
        <begin position="40"/>
        <end position="61"/>
    </location>
</feature>
<evidence type="ECO:0000313" key="2">
    <source>
        <dbReference type="EMBL" id="MFD2044632.1"/>
    </source>
</evidence>
<dbReference type="RefSeq" id="WP_377556133.1">
    <property type="nucleotide sequence ID" value="NZ_JBHUHQ010000015.1"/>
</dbReference>
<feature type="transmembrane region" description="Helical" evidence="1">
    <location>
        <begin position="12"/>
        <end position="28"/>
    </location>
</feature>
<organism evidence="2 3">
    <name type="scientific">Ornithinibacillus salinisoli</name>
    <dbReference type="NCBI Taxonomy" id="1848459"/>
    <lineage>
        <taxon>Bacteria</taxon>
        <taxon>Bacillati</taxon>
        <taxon>Bacillota</taxon>
        <taxon>Bacilli</taxon>
        <taxon>Bacillales</taxon>
        <taxon>Bacillaceae</taxon>
        <taxon>Ornithinibacillus</taxon>
    </lineage>
</organism>
<dbReference type="EMBL" id="JBHUHQ010000015">
    <property type="protein sequence ID" value="MFD2044632.1"/>
    <property type="molecule type" value="Genomic_DNA"/>
</dbReference>
<keyword evidence="1" id="KW-1133">Transmembrane helix</keyword>
<keyword evidence="3" id="KW-1185">Reference proteome</keyword>
<reference evidence="3" key="1">
    <citation type="journal article" date="2019" name="Int. J. Syst. Evol. Microbiol.">
        <title>The Global Catalogue of Microorganisms (GCM) 10K type strain sequencing project: providing services to taxonomists for standard genome sequencing and annotation.</title>
        <authorList>
            <consortium name="The Broad Institute Genomics Platform"/>
            <consortium name="The Broad Institute Genome Sequencing Center for Infectious Disease"/>
            <person name="Wu L."/>
            <person name="Ma J."/>
        </authorList>
    </citation>
    <scope>NUCLEOTIDE SEQUENCE [LARGE SCALE GENOMIC DNA]</scope>
    <source>
        <strain evidence="3">R28</strain>
    </source>
</reference>
<evidence type="ECO:0000256" key="1">
    <source>
        <dbReference type="SAM" id="Phobius"/>
    </source>
</evidence>
<comment type="caution">
    <text evidence="2">The sequence shown here is derived from an EMBL/GenBank/DDBJ whole genome shotgun (WGS) entry which is preliminary data.</text>
</comment>
<dbReference type="Proteomes" id="UP001597383">
    <property type="component" value="Unassembled WGS sequence"/>
</dbReference>
<evidence type="ECO:0000313" key="3">
    <source>
        <dbReference type="Proteomes" id="UP001597383"/>
    </source>
</evidence>
<protein>
    <recommendedName>
        <fullName evidence="4">MFS transporter</fullName>
    </recommendedName>
</protein>
<gene>
    <name evidence="2" type="ORF">ACFSJF_10170</name>
</gene>
<keyword evidence="1" id="KW-0472">Membrane</keyword>
<proteinExistence type="predicted"/>
<accession>A0ABW4VZ78</accession>